<keyword evidence="3" id="KW-0963">Cytoplasm</keyword>
<dbReference type="EMBL" id="CAEZXL010000127">
    <property type="protein sequence ID" value="CAB4690416.1"/>
    <property type="molecule type" value="Genomic_DNA"/>
</dbReference>
<keyword evidence="5" id="KW-0175">Coiled coil</keyword>
<dbReference type="InterPro" id="IPR036191">
    <property type="entry name" value="RRF_sf"/>
</dbReference>
<evidence type="ECO:0000256" key="4">
    <source>
        <dbReference type="ARBA" id="ARBA00022917"/>
    </source>
</evidence>
<dbReference type="CDD" id="cd00520">
    <property type="entry name" value="RRF"/>
    <property type="match status" value="1"/>
</dbReference>
<dbReference type="PANTHER" id="PTHR20982">
    <property type="entry name" value="RIBOSOME RECYCLING FACTOR"/>
    <property type="match status" value="1"/>
</dbReference>
<dbReference type="GO" id="GO:0043023">
    <property type="term" value="F:ribosomal large subunit binding"/>
    <property type="evidence" value="ECO:0007669"/>
    <property type="project" value="TreeGrafter"/>
</dbReference>
<dbReference type="FunFam" id="1.10.132.20:FF:000001">
    <property type="entry name" value="Ribosome-recycling factor"/>
    <property type="match status" value="1"/>
</dbReference>
<dbReference type="FunFam" id="3.30.1360.40:FF:000001">
    <property type="entry name" value="Ribosome-recycling factor"/>
    <property type="match status" value="1"/>
</dbReference>
<dbReference type="Gene3D" id="1.10.132.20">
    <property type="entry name" value="Ribosome-recycling factor"/>
    <property type="match status" value="1"/>
</dbReference>
<reference evidence="7" key="1">
    <citation type="submission" date="2020-05" db="EMBL/GenBank/DDBJ databases">
        <authorList>
            <person name="Chiriac C."/>
            <person name="Salcher M."/>
            <person name="Ghai R."/>
            <person name="Kavagutti S V."/>
        </authorList>
    </citation>
    <scope>NUCLEOTIDE SEQUENCE</scope>
</reference>
<dbReference type="SUPFAM" id="SSF55194">
    <property type="entry name" value="Ribosome recycling factor, RRF"/>
    <property type="match status" value="1"/>
</dbReference>
<comment type="subcellular location">
    <subcellularLocation>
        <location evidence="1">Cytoplasm</location>
    </subcellularLocation>
</comment>
<evidence type="ECO:0000313" key="7">
    <source>
        <dbReference type="EMBL" id="CAB4690416.1"/>
    </source>
</evidence>
<dbReference type="Pfam" id="PF01765">
    <property type="entry name" value="RRF"/>
    <property type="match status" value="1"/>
</dbReference>
<dbReference type="InterPro" id="IPR023584">
    <property type="entry name" value="Ribosome_recyc_fac_dom"/>
</dbReference>
<name>A0A6J6NVW0_9ZZZZ</name>
<dbReference type="InterPro" id="IPR002661">
    <property type="entry name" value="Ribosome_recyc_fac"/>
</dbReference>
<feature type="domain" description="Ribosome recycling factor" evidence="6">
    <location>
        <begin position="21"/>
        <end position="184"/>
    </location>
</feature>
<dbReference type="AlphaFoldDB" id="A0A6J6NVW0"/>
<evidence type="ECO:0000256" key="2">
    <source>
        <dbReference type="ARBA" id="ARBA00005912"/>
    </source>
</evidence>
<evidence type="ECO:0000256" key="3">
    <source>
        <dbReference type="ARBA" id="ARBA00022490"/>
    </source>
</evidence>
<gene>
    <name evidence="7" type="ORF">UFOPK2373_00763</name>
</gene>
<evidence type="ECO:0000259" key="6">
    <source>
        <dbReference type="Pfam" id="PF01765"/>
    </source>
</evidence>
<dbReference type="GO" id="GO:0006412">
    <property type="term" value="P:translation"/>
    <property type="evidence" value="ECO:0007669"/>
    <property type="project" value="UniProtKB-KW"/>
</dbReference>
<comment type="similarity">
    <text evidence="2">Belongs to the RRF family.</text>
</comment>
<evidence type="ECO:0000256" key="1">
    <source>
        <dbReference type="ARBA" id="ARBA00004496"/>
    </source>
</evidence>
<dbReference type="NCBIfam" id="TIGR00496">
    <property type="entry name" value="frr"/>
    <property type="match status" value="1"/>
</dbReference>
<dbReference type="Gene3D" id="3.30.1360.40">
    <property type="match status" value="1"/>
</dbReference>
<sequence>MINDILATANEKMGKAVESAKEDFATIRSGRANPAMFQRLMIDYYGTPTALSSLGSIANPEARTIVVTPYDKGALAAIEKAIRDIPNLGANPTNDGTLIRVSLPELTEERRKDYVKIVKTKAEDHRVAVRNIRRKAKDELDALKKDGLAGDDDLSRAEKELEATTKTHVDAIDEALKRKEAELLEV</sequence>
<feature type="coiled-coil region" evidence="5">
    <location>
        <begin position="126"/>
        <end position="174"/>
    </location>
</feature>
<accession>A0A6J6NVW0</accession>
<proteinExistence type="inferred from homology"/>
<dbReference type="GO" id="GO:0005737">
    <property type="term" value="C:cytoplasm"/>
    <property type="evidence" value="ECO:0007669"/>
    <property type="project" value="UniProtKB-SubCell"/>
</dbReference>
<protein>
    <submittedName>
        <fullName evidence="7">Unannotated protein</fullName>
    </submittedName>
</protein>
<keyword evidence="4" id="KW-0648">Protein biosynthesis</keyword>
<dbReference type="PANTHER" id="PTHR20982:SF3">
    <property type="entry name" value="MITOCHONDRIAL RIBOSOME RECYCLING FACTOR PSEUDO 1"/>
    <property type="match status" value="1"/>
</dbReference>
<dbReference type="HAMAP" id="MF_00040">
    <property type="entry name" value="RRF"/>
    <property type="match status" value="1"/>
</dbReference>
<organism evidence="7">
    <name type="scientific">freshwater metagenome</name>
    <dbReference type="NCBI Taxonomy" id="449393"/>
    <lineage>
        <taxon>unclassified sequences</taxon>
        <taxon>metagenomes</taxon>
        <taxon>ecological metagenomes</taxon>
    </lineage>
</organism>
<evidence type="ECO:0000256" key="5">
    <source>
        <dbReference type="SAM" id="Coils"/>
    </source>
</evidence>